<comment type="caution">
    <text evidence="3">The sequence shown here is derived from an EMBL/GenBank/DDBJ whole genome shotgun (WGS) entry which is preliminary data.</text>
</comment>
<evidence type="ECO:0000313" key="4">
    <source>
        <dbReference type="Proteomes" id="UP000004263"/>
    </source>
</evidence>
<dbReference type="HOGENOM" id="CLU_113299_2_1_6"/>
<dbReference type="EMBL" id="AAQH01000002">
    <property type="protein sequence ID" value="EAT13152.1"/>
    <property type="molecule type" value="Genomic_DNA"/>
</dbReference>
<comment type="subcellular location">
    <subcellularLocation>
        <location evidence="1">Cell inner membrane</location>
        <topology evidence="1">Multi-pass membrane protein</topology>
    </subcellularLocation>
</comment>
<dbReference type="PIRSF" id="PIRSF016789">
    <property type="entry name" value="DUF454"/>
    <property type="match status" value="1"/>
</dbReference>
<sequence length="139" mass="15725">MNKRILHYFLIGFGWISVVLGVVGIFLPLLPTTPFLLLAAACFVRSSPRFYNWLVQHPKLGNYIIHYLEGNGIPLRGKIMAITMIWVTMGISIIWVVPVWWVKWVLAAIGLSVSIYIARQPTLNSDLPAIEARPQHDDS</sequence>
<dbReference type="PANTHER" id="PTHR35813">
    <property type="entry name" value="INNER MEMBRANE PROTEIN YBAN"/>
    <property type="match status" value="1"/>
</dbReference>
<keyword evidence="2" id="KW-1133">Transmembrane helix</keyword>
<dbReference type="InterPro" id="IPR007401">
    <property type="entry name" value="DUF454"/>
</dbReference>
<keyword evidence="1 2" id="KW-0472">Membrane</keyword>
<dbReference type="STRING" id="207949.RED65_00290"/>
<dbReference type="GO" id="GO:0005886">
    <property type="term" value="C:plasma membrane"/>
    <property type="evidence" value="ECO:0007669"/>
    <property type="project" value="UniProtKB-SubCell"/>
</dbReference>
<keyword evidence="4" id="KW-1185">Reference proteome</keyword>
<evidence type="ECO:0000256" key="2">
    <source>
        <dbReference type="SAM" id="Phobius"/>
    </source>
</evidence>
<accession>Q1N4G0</accession>
<gene>
    <name evidence="3" type="ORF">RED65_00290</name>
</gene>
<organism evidence="3 4">
    <name type="scientific">Bermanella marisrubri</name>
    <dbReference type="NCBI Taxonomy" id="207949"/>
    <lineage>
        <taxon>Bacteria</taxon>
        <taxon>Pseudomonadati</taxon>
        <taxon>Pseudomonadota</taxon>
        <taxon>Gammaproteobacteria</taxon>
        <taxon>Oceanospirillales</taxon>
        <taxon>Oceanospirillaceae</taxon>
        <taxon>Bermanella</taxon>
    </lineage>
</organism>
<dbReference type="OrthoDB" id="9816293at2"/>
<dbReference type="Proteomes" id="UP000004263">
    <property type="component" value="Unassembled WGS sequence"/>
</dbReference>
<dbReference type="AlphaFoldDB" id="Q1N4G0"/>
<proteinExistence type="predicted"/>
<feature type="transmembrane region" description="Helical" evidence="2">
    <location>
        <begin position="75"/>
        <end position="95"/>
    </location>
</feature>
<keyword evidence="1" id="KW-1003">Cell membrane</keyword>
<keyword evidence="1" id="KW-0997">Cell inner membrane</keyword>
<keyword evidence="2" id="KW-0812">Transmembrane</keyword>
<evidence type="ECO:0000313" key="3">
    <source>
        <dbReference type="EMBL" id="EAT13152.1"/>
    </source>
</evidence>
<dbReference type="Pfam" id="PF04304">
    <property type="entry name" value="DUF454"/>
    <property type="match status" value="1"/>
</dbReference>
<evidence type="ECO:0000256" key="1">
    <source>
        <dbReference type="PIRNR" id="PIRNR016789"/>
    </source>
</evidence>
<feature type="transmembrane region" description="Helical" evidence="2">
    <location>
        <begin position="7"/>
        <end position="29"/>
    </location>
</feature>
<protein>
    <recommendedName>
        <fullName evidence="1">Inner membrane protein</fullName>
    </recommendedName>
</protein>
<dbReference type="PANTHER" id="PTHR35813:SF1">
    <property type="entry name" value="INNER MEMBRANE PROTEIN YBAN"/>
    <property type="match status" value="1"/>
</dbReference>
<reference evidence="3 4" key="1">
    <citation type="submission" date="2006-03" db="EMBL/GenBank/DDBJ databases">
        <authorList>
            <person name="Pinhassi J."/>
            <person name="Pedros-Alio C."/>
            <person name="Ferriera S."/>
            <person name="Johnson J."/>
            <person name="Kravitz S."/>
            <person name="Halpern A."/>
            <person name="Remington K."/>
            <person name="Beeson K."/>
            <person name="Tran B."/>
            <person name="Rogers Y.-H."/>
            <person name="Friedman R."/>
            <person name="Venter J.C."/>
        </authorList>
    </citation>
    <scope>NUCLEOTIDE SEQUENCE [LARGE SCALE GENOMIC DNA]</scope>
    <source>
        <strain evidence="3 4">RED65</strain>
    </source>
</reference>
<dbReference type="RefSeq" id="WP_007017538.1">
    <property type="nucleotide sequence ID" value="NZ_CH724114.1"/>
</dbReference>
<name>Q1N4G0_9GAMM</name>